<dbReference type="EMBL" id="VSRR010002597">
    <property type="protein sequence ID" value="MPC32271.1"/>
    <property type="molecule type" value="Genomic_DNA"/>
</dbReference>
<keyword evidence="2" id="KW-1185">Reference proteome</keyword>
<sequence>MWDTYGLHVLVPHQNSKHVRLDGMFLGLAVLGLHLDCLEEGSVTTHQSLHGLSIVFFPSLQCSLAAGLGCKLSTTTDMTNESPAQQKSYIYS</sequence>
<evidence type="ECO:0000313" key="1">
    <source>
        <dbReference type="EMBL" id="MPC32271.1"/>
    </source>
</evidence>
<dbReference type="AlphaFoldDB" id="A0A5B7EDN8"/>
<evidence type="ECO:0000313" key="2">
    <source>
        <dbReference type="Proteomes" id="UP000324222"/>
    </source>
</evidence>
<comment type="caution">
    <text evidence="1">The sequence shown here is derived from an EMBL/GenBank/DDBJ whole genome shotgun (WGS) entry which is preliminary data.</text>
</comment>
<proteinExistence type="predicted"/>
<dbReference type="Proteomes" id="UP000324222">
    <property type="component" value="Unassembled WGS sequence"/>
</dbReference>
<protein>
    <submittedName>
        <fullName evidence="1">Uncharacterized protein</fullName>
    </submittedName>
</protein>
<name>A0A5B7EDN8_PORTR</name>
<accession>A0A5B7EDN8</accession>
<gene>
    <name evidence="1" type="ORF">E2C01_025580</name>
</gene>
<reference evidence="1 2" key="1">
    <citation type="submission" date="2019-05" db="EMBL/GenBank/DDBJ databases">
        <title>Another draft genome of Portunus trituberculatus and its Hox gene families provides insights of decapod evolution.</title>
        <authorList>
            <person name="Jeong J.-H."/>
            <person name="Song I."/>
            <person name="Kim S."/>
            <person name="Choi T."/>
            <person name="Kim D."/>
            <person name="Ryu S."/>
            <person name="Kim W."/>
        </authorList>
    </citation>
    <scope>NUCLEOTIDE SEQUENCE [LARGE SCALE GENOMIC DNA]</scope>
    <source>
        <tissue evidence="1">Muscle</tissue>
    </source>
</reference>
<organism evidence="1 2">
    <name type="scientific">Portunus trituberculatus</name>
    <name type="common">Swimming crab</name>
    <name type="synonym">Neptunus trituberculatus</name>
    <dbReference type="NCBI Taxonomy" id="210409"/>
    <lineage>
        <taxon>Eukaryota</taxon>
        <taxon>Metazoa</taxon>
        <taxon>Ecdysozoa</taxon>
        <taxon>Arthropoda</taxon>
        <taxon>Crustacea</taxon>
        <taxon>Multicrustacea</taxon>
        <taxon>Malacostraca</taxon>
        <taxon>Eumalacostraca</taxon>
        <taxon>Eucarida</taxon>
        <taxon>Decapoda</taxon>
        <taxon>Pleocyemata</taxon>
        <taxon>Brachyura</taxon>
        <taxon>Eubrachyura</taxon>
        <taxon>Portunoidea</taxon>
        <taxon>Portunidae</taxon>
        <taxon>Portuninae</taxon>
        <taxon>Portunus</taxon>
    </lineage>
</organism>